<gene>
    <name evidence="2" type="ORF">NDU88_004950</name>
</gene>
<feature type="region of interest" description="Disordered" evidence="1">
    <location>
        <begin position="1"/>
        <end position="130"/>
    </location>
</feature>
<feature type="compositionally biased region" description="Basic and acidic residues" evidence="1">
    <location>
        <begin position="11"/>
        <end position="36"/>
    </location>
</feature>
<proteinExistence type="predicted"/>
<protein>
    <submittedName>
        <fullName evidence="2">Uncharacterized protein</fullName>
    </submittedName>
</protein>
<evidence type="ECO:0000313" key="3">
    <source>
        <dbReference type="Proteomes" id="UP001066276"/>
    </source>
</evidence>
<dbReference type="EMBL" id="JANPWB010000015">
    <property type="protein sequence ID" value="KAJ1091835.1"/>
    <property type="molecule type" value="Genomic_DNA"/>
</dbReference>
<dbReference type="AlphaFoldDB" id="A0AAV7LW47"/>
<evidence type="ECO:0000313" key="2">
    <source>
        <dbReference type="EMBL" id="KAJ1091835.1"/>
    </source>
</evidence>
<accession>A0AAV7LW47</accession>
<evidence type="ECO:0000256" key="1">
    <source>
        <dbReference type="SAM" id="MobiDB-lite"/>
    </source>
</evidence>
<dbReference type="Proteomes" id="UP001066276">
    <property type="component" value="Chromosome 11"/>
</dbReference>
<organism evidence="2 3">
    <name type="scientific">Pleurodeles waltl</name>
    <name type="common">Iberian ribbed newt</name>
    <dbReference type="NCBI Taxonomy" id="8319"/>
    <lineage>
        <taxon>Eukaryota</taxon>
        <taxon>Metazoa</taxon>
        <taxon>Chordata</taxon>
        <taxon>Craniata</taxon>
        <taxon>Vertebrata</taxon>
        <taxon>Euteleostomi</taxon>
        <taxon>Amphibia</taxon>
        <taxon>Batrachia</taxon>
        <taxon>Caudata</taxon>
        <taxon>Salamandroidea</taxon>
        <taxon>Salamandridae</taxon>
        <taxon>Pleurodelinae</taxon>
        <taxon>Pleurodeles</taxon>
    </lineage>
</organism>
<feature type="compositionally biased region" description="Basic and acidic residues" evidence="1">
    <location>
        <begin position="82"/>
        <end position="91"/>
    </location>
</feature>
<reference evidence="2" key="1">
    <citation type="journal article" date="2022" name="bioRxiv">
        <title>Sequencing and chromosome-scale assembly of the giantPleurodeles waltlgenome.</title>
        <authorList>
            <person name="Brown T."/>
            <person name="Elewa A."/>
            <person name="Iarovenko S."/>
            <person name="Subramanian E."/>
            <person name="Araus A.J."/>
            <person name="Petzold A."/>
            <person name="Susuki M."/>
            <person name="Suzuki K.-i.T."/>
            <person name="Hayashi T."/>
            <person name="Toyoda A."/>
            <person name="Oliveira C."/>
            <person name="Osipova E."/>
            <person name="Leigh N.D."/>
            <person name="Simon A."/>
            <person name="Yun M.H."/>
        </authorList>
    </citation>
    <scope>NUCLEOTIDE SEQUENCE</scope>
    <source>
        <strain evidence="2">20211129_DDA</strain>
        <tissue evidence="2">Liver</tissue>
    </source>
</reference>
<feature type="compositionally biased region" description="Basic and acidic residues" evidence="1">
    <location>
        <begin position="109"/>
        <end position="130"/>
    </location>
</feature>
<keyword evidence="3" id="KW-1185">Reference proteome</keyword>
<sequence>MVLSDPWGSESETRGRRISAREEADADSGPRDREETSGALDQSTPSRVDEHCRTGAPGTDGATGREVPSPPRVPSGNRGCRRPRESTKEEGGAAPRSSVIGAPENGQEPEARGNERRGPTLEATERRWRR</sequence>
<comment type="caution">
    <text evidence="2">The sequence shown here is derived from an EMBL/GenBank/DDBJ whole genome shotgun (WGS) entry which is preliminary data.</text>
</comment>
<name>A0AAV7LW47_PLEWA</name>